<reference evidence="4" key="1">
    <citation type="journal article" date="2023" name="G3 (Bethesda)">
        <title>Whole genome assemblies of Zophobas morio and Tenebrio molitor.</title>
        <authorList>
            <person name="Kaur S."/>
            <person name="Stinson S.A."/>
            <person name="diCenzo G.C."/>
        </authorList>
    </citation>
    <scope>NUCLEOTIDE SEQUENCE</scope>
    <source>
        <strain evidence="4">QUZm001</strain>
    </source>
</reference>
<dbReference type="PANTHER" id="PTHR11161:SF72">
    <property type="entry name" value="FI21449P1"/>
    <property type="match status" value="1"/>
</dbReference>
<feature type="transmembrane region" description="Helical" evidence="1">
    <location>
        <begin position="587"/>
        <end position="605"/>
    </location>
</feature>
<dbReference type="EMBL" id="JALNTZ010000005">
    <property type="protein sequence ID" value="KAJ3651806.1"/>
    <property type="molecule type" value="Genomic_DNA"/>
</dbReference>
<evidence type="ECO:0000313" key="4">
    <source>
        <dbReference type="EMBL" id="KAJ3651806.1"/>
    </source>
</evidence>
<keyword evidence="2" id="KW-0732">Signal</keyword>
<dbReference type="SMART" id="SM00703">
    <property type="entry name" value="NRF"/>
    <property type="match status" value="1"/>
</dbReference>
<keyword evidence="1" id="KW-0812">Transmembrane</keyword>
<keyword evidence="1" id="KW-0472">Membrane</keyword>
<feature type="transmembrane region" description="Helical" evidence="1">
    <location>
        <begin position="512"/>
        <end position="533"/>
    </location>
</feature>
<name>A0AA38IC53_9CUCU</name>
<organism evidence="4 5">
    <name type="scientific">Zophobas morio</name>
    <dbReference type="NCBI Taxonomy" id="2755281"/>
    <lineage>
        <taxon>Eukaryota</taxon>
        <taxon>Metazoa</taxon>
        <taxon>Ecdysozoa</taxon>
        <taxon>Arthropoda</taxon>
        <taxon>Hexapoda</taxon>
        <taxon>Insecta</taxon>
        <taxon>Pterygota</taxon>
        <taxon>Neoptera</taxon>
        <taxon>Endopterygota</taxon>
        <taxon>Coleoptera</taxon>
        <taxon>Polyphaga</taxon>
        <taxon>Cucujiformia</taxon>
        <taxon>Tenebrionidae</taxon>
        <taxon>Zophobas</taxon>
    </lineage>
</organism>
<keyword evidence="1" id="KW-1133">Transmembrane helix</keyword>
<protein>
    <recommendedName>
        <fullName evidence="3">Nose resistant-to-fluoxetine protein N-terminal domain-containing protein</fullName>
    </recommendedName>
</protein>
<feature type="transmembrane region" description="Helical" evidence="1">
    <location>
        <begin position="617"/>
        <end position="639"/>
    </location>
</feature>
<feature type="transmembrane region" description="Helical" evidence="1">
    <location>
        <begin position="439"/>
        <end position="457"/>
    </location>
</feature>
<evidence type="ECO:0000259" key="3">
    <source>
        <dbReference type="SMART" id="SM00703"/>
    </source>
</evidence>
<dbReference type="GO" id="GO:0016747">
    <property type="term" value="F:acyltransferase activity, transferring groups other than amino-acyl groups"/>
    <property type="evidence" value="ECO:0007669"/>
    <property type="project" value="InterPro"/>
</dbReference>
<dbReference type="InterPro" id="IPR052728">
    <property type="entry name" value="O2_lipid_transport_reg"/>
</dbReference>
<dbReference type="AlphaFoldDB" id="A0AA38IC53"/>
<dbReference type="InterPro" id="IPR006621">
    <property type="entry name" value="Nose-resist-to-fluoxetine_N"/>
</dbReference>
<sequence length="669" mass="76774">MKVTIVFVLIAFITRISSLSLQQTIFLQLLKNNLLGILNNDNLDKNCVSDLNALFSDVSSFKHWALQMLDATGKIYPGLLNGNINLIGDYDECLAINESKNGRRISGKYCTLALTMGDSGISPLATSLKQGTSFKQSYLNHYTIFKFMQNTSMTWGICVPKSCSVRNLKILAHDVQAKFKLPVEIGLTENSCSYKNKTSTINNFDILVYYFFAMLGLILVASTIYDLHLKCFGKKSNIFVAFSLYSNARRLVSATSNKKEDNLSCLNGIKVLSCLWIVYGHVVLACFFYSKNPAYVVNEWKYSTKSTFTWSAFYAVDTFLTINGFLVTYIYLKSTDRLKITVTWFYLKRFLRVTPALLAAVLVHTSVMKLLTDGPFLSYNDEKFSQDCYNNWWAFFIHPIVFTSYEQCGPHLWYMFIEGHLYLCTPVFLIFMKKYPKDVLRGLSVILLLAVIYNISVTITKNIGFTAFEWSDDFENYFYFSTIYRLPCWLIGVLSGYFFYEYKFKIPRIVNLVIWVITLYTMIELTVEQNIFISSVYNVYRSALWNGLARPTWSLAVSFIVFSCATGTGGIVNDFLSHPVFRFLGELTYSIYLLHYDVILNVFGSTKEMFYFNTDNIVSKFLSVFVEILMVSVFLYLAFEAPVLSLKYHLTKNKTNEKRDCKKNLETAG</sequence>
<gene>
    <name evidence="4" type="ORF">Zmor_017816</name>
</gene>
<dbReference type="Pfam" id="PF01757">
    <property type="entry name" value="Acyl_transf_3"/>
    <property type="match status" value="1"/>
</dbReference>
<evidence type="ECO:0000256" key="1">
    <source>
        <dbReference type="SAM" id="Phobius"/>
    </source>
</evidence>
<feature type="chain" id="PRO_5041466453" description="Nose resistant-to-fluoxetine protein N-terminal domain-containing protein" evidence="2">
    <location>
        <begin position="19"/>
        <end position="669"/>
    </location>
</feature>
<proteinExistence type="predicted"/>
<accession>A0AA38IC53</accession>
<evidence type="ECO:0000313" key="5">
    <source>
        <dbReference type="Proteomes" id="UP001168821"/>
    </source>
</evidence>
<feature type="transmembrane region" description="Helical" evidence="1">
    <location>
        <begin position="477"/>
        <end position="500"/>
    </location>
</feature>
<comment type="caution">
    <text evidence="4">The sequence shown here is derived from an EMBL/GenBank/DDBJ whole genome shotgun (WGS) entry which is preliminary data.</text>
</comment>
<feature type="transmembrane region" description="Helical" evidence="1">
    <location>
        <begin position="553"/>
        <end position="575"/>
    </location>
</feature>
<feature type="domain" description="Nose resistant-to-fluoxetine protein N-terminal" evidence="3">
    <location>
        <begin position="44"/>
        <end position="194"/>
    </location>
</feature>
<feature type="transmembrane region" description="Helical" evidence="1">
    <location>
        <begin position="353"/>
        <end position="371"/>
    </location>
</feature>
<dbReference type="Pfam" id="PF20146">
    <property type="entry name" value="NRF"/>
    <property type="match status" value="1"/>
</dbReference>
<evidence type="ECO:0000256" key="2">
    <source>
        <dbReference type="SAM" id="SignalP"/>
    </source>
</evidence>
<dbReference type="Proteomes" id="UP001168821">
    <property type="component" value="Unassembled WGS sequence"/>
</dbReference>
<feature type="signal peptide" evidence="2">
    <location>
        <begin position="1"/>
        <end position="18"/>
    </location>
</feature>
<feature type="transmembrane region" description="Helical" evidence="1">
    <location>
        <begin position="268"/>
        <end position="290"/>
    </location>
</feature>
<feature type="transmembrane region" description="Helical" evidence="1">
    <location>
        <begin position="207"/>
        <end position="227"/>
    </location>
</feature>
<keyword evidence="5" id="KW-1185">Reference proteome</keyword>
<feature type="transmembrane region" description="Helical" evidence="1">
    <location>
        <begin position="310"/>
        <end position="332"/>
    </location>
</feature>
<dbReference type="InterPro" id="IPR002656">
    <property type="entry name" value="Acyl_transf_3_dom"/>
</dbReference>
<feature type="transmembrane region" description="Helical" evidence="1">
    <location>
        <begin position="412"/>
        <end position="432"/>
    </location>
</feature>
<dbReference type="PANTHER" id="PTHR11161">
    <property type="entry name" value="O-ACYLTRANSFERASE"/>
    <property type="match status" value="1"/>
</dbReference>